<dbReference type="SMART" id="SM00233">
    <property type="entry name" value="PH"/>
    <property type="match status" value="2"/>
</dbReference>
<evidence type="ECO:0000256" key="12">
    <source>
        <dbReference type="ARBA" id="ARBA00023203"/>
    </source>
</evidence>
<keyword evidence="11 14" id="KW-0472">Membrane</keyword>
<dbReference type="Pfam" id="PF23012">
    <property type="entry name" value="Syntrophin_4th"/>
    <property type="match status" value="1"/>
</dbReference>
<proteinExistence type="inferred from homology"/>
<dbReference type="SUPFAM" id="SSF50729">
    <property type="entry name" value="PH domain-like"/>
    <property type="match status" value="1"/>
</dbReference>
<keyword evidence="9" id="KW-0112">Calmodulin-binding</keyword>
<evidence type="ECO:0000256" key="3">
    <source>
        <dbReference type="ARBA" id="ARBA00004282"/>
    </source>
</evidence>
<dbReference type="GO" id="GO:0005856">
    <property type="term" value="C:cytoskeleton"/>
    <property type="evidence" value="ECO:0007669"/>
    <property type="project" value="UniProtKB-SubCell"/>
</dbReference>
<comment type="similarity">
    <text evidence="4">Belongs to the syntrophin family.</text>
</comment>
<dbReference type="Pfam" id="PF18012">
    <property type="entry name" value="PH_17"/>
    <property type="match status" value="1"/>
</dbReference>
<protein>
    <submittedName>
        <fullName evidence="18">PDZ domain-containing protein</fullName>
    </submittedName>
</protein>
<dbReference type="FunFam" id="2.30.42.10:FF:000052">
    <property type="entry name" value="Syntrophin beta 1"/>
    <property type="match status" value="1"/>
</dbReference>
<dbReference type="SUPFAM" id="SSF50156">
    <property type="entry name" value="PDZ domain-like"/>
    <property type="match status" value="1"/>
</dbReference>
<sequence>MTAAVRSSYLEVYCRDQWHRVSVTLDETTLLLAIDQSCGEALNDNESFTSAPENLVNEKRNVRVLKAENSGLGISIKGGRENKMPILISRIFKGMAADETRQLYVGDAILAVNGESLREATHDEAVRALKRSGRIVDLEVKYIREVRPYFCKQSILQEISWDDDGLSARSTLRQRGSKADLKILPLKMAYLFRGSLIHADNDQRMIEIGSPSRRHVITFRCTNSSEASVWFQSINSCMESLMTQANAEVNLMLGGMPEVKMMGWLCEKVENADAKESWNPIFAVVSQHDLLLYDHCPSSKAEWASPYGSCPLIATRLVHTTSRGNPVISGLTDIISFTTRTGTKQGVETHVFRLQTHRELASWVKSIVHTTYEACVIVREVACPCSWRGNDCTLNLHYEDGISLLLSDSLSAVNGSQALWKQPYENIRSTGDDSHRFFWIDFGGELGEQELDMQGSPKPLVFILHSFLSSKITHRLPGRFVGQQTVITVRNHPSVRLMFSFVSLMPSSISALYAQLTYIGCLRLISVAAALNSICQLQCGERLDGPVDQYCDERGGRNRSNCCFTNDEQSKLIALDLRRCSFGAVSKFWFNSVTFVEWKGTVEVIDVSLNQDDEHWLEIPSGAWRGMPNLNRLILNHDQSCPGGRKAWRVRMANLCLGQVDFCEKINFTCPQWSHCIKNGPGYIRCSCDKGHFGYKCTKTGTFRVHLFLLTAFSVTLVGCALLWTVTRRRRRFHQKPL</sequence>
<dbReference type="Gene3D" id="2.30.29.30">
    <property type="entry name" value="Pleckstrin-homology domain (PH domain)/Phosphotyrosine-binding domain (PTB)"/>
    <property type="match status" value="1"/>
</dbReference>
<keyword evidence="8" id="KW-0106">Calcium</keyword>
<dbReference type="PANTHER" id="PTHR10554:SF12">
    <property type="entry name" value="IP02644P"/>
    <property type="match status" value="1"/>
</dbReference>
<dbReference type="Pfam" id="PF00169">
    <property type="entry name" value="PH"/>
    <property type="match status" value="1"/>
</dbReference>
<dbReference type="Proteomes" id="UP000046395">
    <property type="component" value="Unassembled WGS sequence"/>
</dbReference>
<dbReference type="PANTHER" id="PTHR10554">
    <property type="entry name" value="SYNTROPHIN"/>
    <property type="match status" value="1"/>
</dbReference>
<dbReference type="AlphaFoldDB" id="A0A5S6Q7I9"/>
<evidence type="ECO:0000259" key="15">
    <source>
        <dbReference type="PROSITE" id="PS50003"/>
    </source>
</evidence>
<reference evidence="18" key="1">
    <citation type="submission" date="2019-12" db="UniProtKB">
        <authorList>
            <consortium name="WormBaseParasite"/>
        </authorList>
    </citation>
    <scope>IDENTIFICATION</scope>
</reference>
<dbReference type="GO" id="GO:0012505">
    <property type="term" value="C:endomembrane system"/>
    <property type="evidence" value="ECO:0007669"/>
    <property type="project" value="UniProtKB-SubCell"/>
</dbReference>
<comment type="subcellular location">
    <subcellularLocation>
        <location evidence="3">Cell junction</location>
    </subcellularLocation>
    <subcellularLocation>
        <location evidence="2">Cytoplasm</location>
        <location evidence="2">Cytoskeleton</location>
    </subcellularLocation>
    <subcellularLocation>
        <location evidence="1">Endomembrane system</location>
        <topology evidence="1">Peripheral membrane protein</topology>
    </subcellularLocation>
</comment>
<evidence type="ECO:0000256" key="14">
    <source>
        <dbReference type="SAM" id="Phobius"/>
    </source>
</evidence>
<keyword evidence="10" id="KW-0965">Cell junction</keyword>
<evidence type="ECO:0000256" key="1">
    <source>
        <dbReference type="ARBA" id="ARBA00004184"/>
    </source>
</evidence>
<dbReference type="GO" id="GO:0005516">
    <property type="term" value="F:calmodulin binding"/>
    <property type="evidence" value="ECO:0007669"/>
    <property type="project" value="UniProtKB-KW"/>
</dbReference>
<dbReference type="PROSITE" id="PS50003">
    <property type="entry name" value="PH_DOMAIN"/>
    <property type="match status" value="1"/>
</dbReference>
<dbReference type="PROSITE" id="PS00022">
    <property type="entry name" value="EGF_1"/>
    <property type="match status" value="1"/>
</dbReference>
<dbReference type="InterPro" id="IPR036034">
    <property type="entry name" value="PDZ_sf"/>
</dbReference>
<evidence type="ECO:0000313" key="17">
    <source>
        <dbReference type="Proteomes" id="UP000046395"/>
    </source>
</evidence>
<dbReference type="CDD" id="cd06801">
    <property type="entry name" value="PDZ_syntrophin-like"/>
    <property type="match status" value="1"/>
</dbReference>
<keyword evidence="14" id="KW-0812">Transmembrane</keyword>
<feature type="transmembrane region" description="Helical" evidence="14">
    <location>
        <begin position="705"/>
        <end position="726"/>
    </location>
</feature>
<evidence type="ECO:0000256" key="7">
    <source>
        <dbReference type="ARBA" id="ARBA00022737"/>
    </source>
</evidence>
<dbReference type="STRING" id="70415.A0A5S6Q7I9"/>
<dbReference type="InterPro" id="IPR015482">
    <property type="entry name" value="Syntrophin"/>
</dbReference>
<evidence type="ECO:0000256" key="13">
    <source>
        <dbReference type="ARBA" id="ARBA00023212"/>
    </source>
</evidence>
<evidence type="ECO:0000313" key="18">
    <source>
        <dbReference type="WBParaSite" id="TMUE_1000003179.1"/>
    </source>
</evidence>
<dbReference type="InterPro" id="IPR011993">
    <property type="entry name" value="PH-like_dom_sf"/>
</dbReference>
<dbReference type="WBParaSite" id="TMUE_1000003179.1">
    <property type="protein sequence ID" value="TMUE_1000003179.1"/>
    <property type="gene ID" value="WBGene00292388"/>
</dbReference>
<feature type="domain" description="PDZ" evidence="16">
    <location>
        <begin position="61"/>
        <end position="144"/>
    </location>
</feature>
<evidence type="ECO:0000256" key="10">
    <source>
        <dbReference type="ARBA" id="ARBA00022949"/>
    </source>
</evidence>
<evidence type="ECO:0000256" key="9">
    <source>
        <dbReference type="ARBA" id="ARBA00022860"/>
    </source>
</evidence>
<keyword evidence="5" id="KW-0963">Cytoplasm</keyword>
<dbReference type="Gene3D" id="2.30.42.10">
    <property type="match status" value="1"/>
</dbReference>
<evidence type="ECO:0000256" key="5">
    <source>
        <dbReference type="ARBA" id="ARBA00022490"/>
    </source>
</evidence>
<dbReference type="GO" id="GO:0070161">
    <property type="term" value="C:anchoring junction"/>
    <property type="evidence" value="ECO:0007669"/>
    <property type="project" value="UniProtKB-SubCell"/>
</dbReference>
<evidence type="ECO:0000259" key="16">
    <source>
        <dbReference type="PROSITE" id="PS50106"/>
    </source>
</evidence>
<evidence type="ECO:0000256" key="4">
    <source>
        <dbReference type="ARBA" id="ARBA00010798"/>
    </source>
</evidence>
<dbReference type="GO" id="GO:0003779">
    <property type="term" value="F:actin binding"/>
    <property type="evidence" value="ECO:0007669"/>
    <property type="project" value="UniProtKB-KW"/>
</dbReference>
<dbReference type="InterPro" id="IPR041428">
    <property type="entry name" value="PHsplit_syntrophin"/>
</dbReference>
<dbReference type="SMART" id="SM00228">
    <property type="entry name" value="PDZ"/>
    <property type="match status" value="1"/>
</dbReference>
<dbReference type="InterPro" id="IPR001478">
    <property type="entry name" value="PDZ"/>
</dbReference>
<evidence type="ECO:0000256" key="6">
    <source>
        <dbReference type="ARBA" id="ARBA00022553"/>
    </source>
</evidence>
<keyword evidence="13" id="KW-0206">Cytoskeleton</keyword>
<organism evidence="17 18">
    <name type="scientific">Trichuris muris</name>
    <name type="common">Mouse whipworm</name>
    <dbReference type="NCBI Taxonomy" id="70415"/>
    <lineage>
        <taxon>Eukaryota</taxon>
        <taxon>Metazoa</taxon>
        <taxon>Ecdysozoa</taxon>
        <taxon>Nematoda</taxon>
        <taxon>Enoplea</taxon>
        <taxon>Dorylaimia</taxon>
        <taxon>Trichinellida</taxon>
        <taxon>Trichuridae</taxon>
        <taxon>Trichuris</taxon>
    </lineage>
</organism>
<keyword evidence="14" id="KW-1133">Transmembrane helix</keyword>
<dbReference type="GO" id="GO:0005198">
    <property type="term" value="F:structural molecule activity"/>
    <property type="evidence" value="ECO:0007669"/>
    <property type="project" value="InterPro"/>
</dbReference>
<dbReference type="GO" id="GO:0016010">
    <property type="term" value="C:dystrophin-associated glycoprotein complex"/>
    <property type="evidence" value="ECO:0007669"/>
    <property type="project" value="TreeGrafter"/>
</dbReference>
<keyword evidence="12" id="KW-0009">Actin-binding</keyword>
<evidence type="ECO:0000256" key="2">
    <source>
        <dbReference type="ARBA" id="ARBA00004245"/>
    </source>
</evidence>
<accession>A0A5S6Q7I9</accession>
<evidence type="ECO:0000256" key="11">
    <source>
        <dbReference type="ARBA" id="ARBA00023136"/>
    </source>
</evidence>
<keyword evidence="7" id="KW-0677">Repeat</keyword>
<keyword evidence="6" id="KW-0597">Phosphoprotein</keyword>
<keyword evidence="17" id="KW-1185">Reference proteome</keyword>
<dbReference type="InterPro" id="IPR055108">
    <property type="entry name" value="Syntrophin_4th"/>
</dbReference>
<dbReference type="Pfam" id="PF00595">
    <property type="entry name" value="PDZ"/>
    <property type="match status" value="1"/>
</dbReference>
<evidence type="ECO:0000256" key="8">
    <source>
        <dbReference type="ARBA" id="ARBA00022837"/>
    </source>
</evidence>
<dbReference type="InterPro" id="IPR001849">
    <property type="entry name" value="PH_domain"/>
</dbReference>
<feature type="domain" description="PH" evidence="15">
    <location>
        <begin position="258"/>
        <end position="372"/>
    </location>
</feature>
<dbReference type="PROSITE" id="PS50106">
    <property type="entry name" value="PDZ"/>
    <property type="match status" value="1"/>
</dbReference>
<name>A0A5S6Q7I9_TRIMR</name>
<dbReference type="InterPro" id="IPR000742">
    <property type="entry name" value="EGF"/>
</dbReference>